<organism evidence="1 2">
    <name type="scientific">Lysobacter niastensis</name>
    <dbReference type="NCBI Taxonomy" id="380629"/>
    <lineage>
        <taxon>Bacteria</taxon>
        <taxon>Pseudomonadati</taxon>
        <taxon>Pseudomonadota</taxon>
        <taxon>Gammaproteobacteria</taxon>
        <taxon>Lysobacterales</taxon>
        <taxon>Lysobacteraceae</taxon>
        <taxon>Lysobacter</taxon>
    </lineage>
</organism>
<evidence type="ECO:0000313" key="2">
    <source>
        <dbReference type="Proteomes" id="UP001429984"/>
    </source>
</evidence>
<accession>A0ABS0B2T9</accession>
<sequence length="117" mass="13671">MSFITFLLGLILGHWLAIGRDKRKEFNDAVAPIRKWLLTEQDGPSPYNKRPSQHEIDLFMHYLWPWQRSAFRKHLGSYRQACEASMTQDGAGQVFYNSNSAVIRHELACLFKFVGRR</sequence>
<dbReference type="RefSeq" id="WP_194929384.1">
    <property type="nucleotide sequence ID" value="NZ_JADLZT010000001.1"/>
</dbReference>
<keyword evidence="2" id="KW-1185">Reference proteome</keyword>
<protein>
    <submittedName>
        <fullName evidence="1">Uncharacterized protein</fullName>
    </submittedName>
</protein>
<proteinExistence type="predicted"/>
<reference evidence="1 2" key="1">
    <citation type="submission" date="2020-11" db="EMBL/GenBank/DDBJ databases">
        <title>Draft Genome Sequence and Secondary Metabolite Biosynthetic Potential of the Lysobacter niastensis Type strain DSM 18481.</title>
        <authorList>
            <person name="Turrini P."/>
            <person name="Artuso I."/>
            <person name="Tescari M."/>
            <person name="Lugli G.A."/>
            <person name="Frangipani E."/>
            <person name="Ventura M."/>
            <person name="Visca P."/>
        </authorList>
    </citation>
    <scope>NUCLEOTIDE SEQUENCE [LARGE SCALE GENOMIC DNA]</scope>
    <source>
        <strain evidence="1 2">DSM 18481</strain>
    </source>
</reference>
<evidence type="ECO:0000313" key="1">
    <source>
        <dbReference type="EMBL" id="MBF6022798.1"/>
    </source>
</evidence>
<dbReference type="Proteomes" id="UP001429984">
    <property type="component" value="Unassembled WGS sequence"/>
</dbReference>
<gene>
    <name evidence="1" type="ORF">IU514_02035</name>
</gene>
<dbReference type="EMBL" id="JADLZT010000001">
    <property type="protein sequence ID" value="MBF6022798.1"/>
    <property type="molecule type" value="Genomic_DNA"/>
</dbReference>
<comment type="caution">
    <text evidence="1">The sequence shown here is derived from an EMBL/GenBank/DDBJ whole genome shotgun (WGS) entry which is preliminary data.</text>
</comment>
<name>A0ABS0B2T9_9GAMM</name>